<name>A0A9D4RWD0_DREPO</name>
<gene>
    <name evidence="2" type="ORF">DPMN_005295</name>
</gene>
<sequence>MAAFPGNPTPRRLKGAPTESRHGPDTRSGQGHDQEDSKTGRRRQSAAYTPHFPRPV</sequence>
<evidence type="ECO:0000313" key="3">
    <source>
        <dbReference type="Proteomes" id="UP000828390"/>
    </source>
</evidence>
<evidence type="ECO:0000256" key="1">
    <source>
        <dbReference type="SAM" id="MobiDB-lite"/>
    </source>
</evidence>
<organism evidence="2 3">
    <name type="scientific">Dreissena polymorpha</name>
    <name type="common">Zebra mussel</name>
    <name type="synonym">Mytilus polymorpha</name>
    <dbReference type="NCBI Taxonomy" id="45954"/>
    <lineage>
        <taxon>Eukaryota</taxon>
        <taxon>Metazoa</taxon>
        <taxon>Spiralia</taxon>
        <taxon>Lophotrochozoa</taxon>
        <taxon>Mollusca</taxon>
        <taxon>Bivalvia</taxon>
        <taxon>Autobranchia</taxon>
        <taxon>Heteroconchia</taxon>
        <taxon>Euheterodonta</taxon>
        <taxon>Imparidentia</taxon>
        <taxon>Neoheterodontei</taxon>
        <taxon>Myida</taxon>
        <taxon>Dreissenoidea</taxon>
        <taxon>Dreissenidae</taxon>
        <taxon>Dreissena</taxon>
    </lineage>
</organism>
<feature type="compositionally biased region" description="Basic and acidic residues" evidence="1">
    <location>
        <begin position="19"/>
        <end position="39"/>
    </location>
</feature>
<proteinExistence type="predicted"/>
<accession>A0A9D4RWD0</accession>
<keyword evidence="3" id="KW-1185">Reference proteome</keyword>
<comment type="caution">
    <text evidence="2">The sequence shown here is derived from an EMBL/GenBank/DDBJ whole genome shotgun (WGS) entry which is preliminary data.</text>
</comment>
<feature type="region of interest" description="Disordered" evidence="1">
    <location>
        <begin position="1"/>
        <end position="56"/>
    </location>
</feature>
<dbReference type="Proteomes" id="UP000828390">
    <property type="component" value="Unassembled WGS sequence"/>
</dbReference>
<reference evidence="2" key="1">
    <citation type="journal article" date="2019" name="bioRxiv">
        <title>The Genome of the Zebra Mussel, Dreissena polymorpha: A Resource for Invasive Species Research.</title>
        <authorList>
            <person name="McCartney M.A."/>
            <person name="Auch B."/>
            <person name="Kono T."/>
            <person name="Mallez S."/>
            <person name="Zhang Y."/>
            <person name="Obille A."/>
            <person name="Becker A."/>
            <person name="Abrahante J.E."/>
            <person name="Garbe J."/>
            <person name="Badalamenti J.P."/>
            <person name="Herman A."/>
            <person name="Mangelson H."/>
            <person name="Liachko I."/>
            <person name="Sullivan S."/>
            <person name="Sone E.D."/>
            <person name="Koren S."/>
            <person name="Silverstein K.A.T."/>
            <person name="Beckman K.B."/>
            <person name="Gohl D.M."/>
        </authorList>
    </citation>
    <scope>NUCLEOTIDE SEQUENCE</scope>
    <source>
        <strain evidence="2">Duluth1</strain>
        <tissue evidence="2">Whole animal</tissue>
    </source>
</reference>
<evidence type="ECO:0000313" key="2">
    <source>
        <dbReference type="EMBL" id="KAH3881370.1"/>
    </source>
</evidence>
<dbReference type="AlphaFoldDB" id="A0A9D4RWD0"/>
<protein>
    <submittedName>
        <fullName evidence="2">Uncharacterized protein</fullName>
    </submittedName>
</protein>
<reference evidence="2" key="2">
    <citation type="submission" date="2020-11" db="EMBL/GenBank/DDBJ databases">
        <authorList>
            <person name="McCartney M.A."/>
            <person name="Auch B."/>
            <person name="Kono T."/>
            <person name="Mallez S."/>
            <person name="Becker A."/>
            <person name="Gohl D.M."/>
            <person name="Silverstein K.A.T."/>
            <person name="Koren S."/>
            <person name="Bechman K.B."/>
            <person name="Herman A."/>
            <person name="Abrahante J.E."/>
            <person name="Garbe J."/>
        </authorList>
    </citation>
    <scope>NUCLEOTIDE SEQUENCE</scope>
    <source>
        <strain evidence="2">Duluth1</strain>
        <tissue evidence="2">Whole animal</tissue>
    </source>
</reference>
<dbReference type="EMBL" id="JAIWYP010000001">
    <property type="protein sequence ID" value="KAH3881370.1"/>
    <property type="molecule type" value="Genomic_DNA"/>
</dbReference>